<dbReference type="PROSITE" id="PS51725">
    <property type="entry name" value="ABM"/>
    <property type="match status" value="1"/>
</dbReference>
<keyword evidence="2" id="KW-0560">Oxidoreductase</keyword>
<dbReference type="AlphaFoldDB" id="A0A1G6YUI2"/>
<organism evidence="2 3">
    <name type="scientific">Rhodococcus tukisamuensis</name>
    <dbReference type="NCBI Taxonomy" id="168276"/>
    <lineage>
        <taxon>Bacteria</taxon>
        <taxon>Bacillati</taxon>
        <taxon>Actinomycetota</taxon>
        <taxon>Actinomycetes</taxon>
        <taxon>Mycobacteriales</taxon>
        <taxon>Nocardiaceae</taxon>
        <taxon>Rhodococcus</taxon>
    </lineage>
</organism>
<proteinExistence type="predicted"/>
<gene>
    <name evidence="2" type="ORF">SAMN05444580_1082</name>
</gene>
<dbReference type="EMBL" id="FNAB01000008">
    <property type="protein sequence ID" value="SDD94174.1"/>
    <property type="molecule type" value="Genomic_DNA"/>
</dbReference>
<keyword evidence="2" id="KW-0503">Monooxygenase</keyword>
<dbReference type="InterPro" id="IPR007138">
    <property type="entry name" value="ABM_dom"/>
</dbReference>
<protein>
    <submittedName>
        <fullName evidence="2">Quinol monooxygenase YgiN</fullName>
    </submittedName>
</protein>
<name>A0A1G6YUI2_9NOCA</name>
<dbReference type="Proteomes" id="UP000199417">
    <property type="component" value="Unassembled WGS sequence"/>
</dbReference>
<dbReference type="InterPro" id="IPR011008">
    <property type="entry name" value="Dimeric_a/b-barrel"/>
</dbReference>
<evidence type="ECO:0000259" key="1">
    <source>
        <dbReference type="PROSITE" id="PS51725"/>
    </source>
</evidence>
<sequence length="90" mass="9906">MIIVAGALHVDPRGRAAYLDGCIEVVTQARASDGCRDFALSPDPLDPGRINVFECWESDDQLQRFREAGPDSAQQGAIVRADVREYQVTE</sequence>
<accession>A0A1G6YUI2</accession>
<feature type="domain" description="ABM" evidence="1">
    <location>
        <begin position="2"/>
        <end position="90"/>
    </location>
</feature>
<dbReference type="Gene3D" id="3.30.70.100">
    <property type="match status" value="1"/>
</dbReference>
<dbReference type="Pfam" id="PF03992">
    <property type="entry name" value="ABM"/>
    <property type="match status" value="1"/>
</dbReference>
<evidence type="ECO:0000313" key="3">
    <source>
        <dbReference type="Proteomes" id="UP000199417"/>
    </source>
</evidence>
<dbReference type="SUPFAM" id="SSF54909">
    <property type="entry name" value="Dimeric alpha+beta barrel"/>
    <property type="match status" value="1"/>
</dbReference>
<keyword evidence="3" id="KW-1185">Reference proteome</keyword>
<reference evidence="2 3" key="1">
    <citation type="submission" date="2016-10" db="EMBL/GenBank/DDBJ databases">
        <authorList>
            <person name="de Groot N.N."/>
        </authorList>
    </citation>
    <scope>NUCLEOTIDE SEQUENCE [LARGE SCALE GENOMIC DNA]</scope>
    <source>
        <strain evidence="2 3">JCM 11308</strain>
    </source>
</reference>
<dbReference type="GO" id="GO:0004497">
    <property type="term" value="F:monooxygenase activity"/>
    <property type="evidence" value="ECO:0007669"/>
    <property type="project" value="UniProtKB-KW"/>
</dbReference>
<evidence type="ECO:0000313" key="2">
    <source>
        <dbReference type="EMBL" id="SDD94174.1"/>
    </source>
</evidence>
<dbReference type="RefSeq" id="WP_072847179.1">
    <property type="nucleotide sequence ID" value="NZ_FNAB01000008.1"/>
</dbReference>